<evidence type="ECO:0000313" key="2">
    <source>
        <dbReference type="EMBL" id="CAL1602108.1"/>
    </source>
</evidence>
<dbReference type="EMBL" id="OZ035825">
    <property type="protein sequence ID" value="CAL1602108.1"/>
    <property type="molecule type" value="Genomic_DNA"/>
</dbReference>
<evidence type="ECO:0000256" key="1">
    <source>
        <dbReference type="SAM" id="MobiDB-lite"/>
    </source>
</evidence>
<sequence length="193" mass="21720">MAETGVVFQSRLSGVMEAVFKAATFEITRLVEDIFLVEVKQCREQVCTLKRRLKLAESKRKRREAADNRGCRNCGCANAGQPQVSNEKAVNVQTEISVKQEQDITEEVKYEINSPVASPSPCSQSKQQNSSDIQEQLNVVKMESSEDEPSDGPSSLVIKPEFQSSWETQRAANMSNRPKHKQWCDLVFPKDHS</sequence>
<dbReference type="AlphaFoldDB" id="A0AAV2LLM7"/>
<organism evidence="2 3">
    <name type="scientific">Knipowitschia caucasica</name>
    <name type="common">Caucasian dwarf goby</name>
    <name type="synonym">Pomatoschistus caucasicus</name>
    <dbReference type="NCBI Taxonomy" id="637954"/>
    <lineage>
        <taxon>Eukaryota</taxon>
        <taxon>Metazoa</taxon>
        <taxon>Chordata</taxon>
        <taxon>Craniata</taxon>
        <taxon>Vertebrata</taxon>
        <taxon>Euteleostomi</taxon>
        <taxon>Actinopterygii</taxon>
        <taxon>Neopterygii</taxon>
        <taxon>Teleostei</taxon>
        <taxon>Neoteleostei</taxon>
        <taxon>Acanthomorphata</taxon>
        <taxon>Gobiaria</taxon>
        <taxon>Gobiiformes</taxon>
        <taxon>Gobioidei</taxon>
        <taxon>Gobiidae</taxon>
        <taxon>Gobiinae</taxon>
        <taxon>Knipowitschia</taxon>
    </lineage>
</organism>
<gene>
    <name evidence="2" type="ORF">KC01_LOCUS29935</name>
</gene>
<protein>
    <submittedName>
        <fullName evidence="2">Uncharacterized protein</fullName>
    </submittedName>
</protein>
<name>A0AAV2LLM7_KNICA</name>
<keyword evidence="3" id="KW-1185">Reference proteome</keyword>
<feature type="region of interest" description="Disordered" evidence="1">
    <location>
        <begin position="171"/>
        <end position="193"/>
    </location>
</feature>
<feature type="region of interest" description="Disordered" evidence="1">
    <location>
        <begin position="140"/>
        <end position="159"/>
    </location>
</feature>
<feature type="compositionally biased region" description="Polar residues" evidence="1">
    <location>
        <begin position="115"/>
        <end position="134"/>
    </location>
</feature>
<accession>A0AAV2LLM7</accession>
<feature type="region of interest" description="Disordered" evidence="1">
    <location>
        <begin position="114"/>
        <end position="134"/>
    </location>
</feature>
<dbReference type="Proteomes" id="UP001497482">
    <property type="component" value="Chromosome 3"/>
</dbReference>
<proteinExistence type="predicted"/>
<evidence type="ECO:0000313" key="3">
    <source>
        <dbReference type="Proteomes" id="UP001497482"/>
    </source>
</evidence>
<reference evidence="2 3" key="1">
    <citation type="submission" date="2024-04" db="EMBL/GenBank/DDBJ databases">
        <authorList>
            <person name="Waldvogel A.-M."/>
            <person name="Schoenle A."/>
        </authorList>
    </citation>
    <scope>NUCLEOTIDE SEQUENCE [LARGE SCALE GENOMIC DNA]</scope>
</reference>